<dbReference type="AlphaFoldDB" id="A0A3S0ZEW3"/>
<accession>A0A3S0ZEW3</accession>
<evidence type="ECO:0000256" key="7">
    <source>
        <dbReference type="SAM" id="Phobius"/>
    </source>
</evidence>
<feature type="transmembrane region" description="Helical" evidence="7">
    <location>
        <begin position="52"/>
        <end position="73"/>
    </location>
</feature>
<organism evidence="8 9">
    <name type="scientific">Elysia chlorotica</name>
    <name type="common">Eastern emerald elysia</name>
    <name type="synonym">Sea slug</name>
    <dbReference type="NCBI Taxonomy" id="188477"/>
    <lineage>
        <taxon>Eukaryota</taxon>
        <taxon>Metazoa</taxon>
        <taxon>Spiralia</taxon>
        <taxon>Lophotrochozoa</taxon>
        <taxon>Mollusca</taxon>
        <taxon>Gastropoda</taxon>
        <taxon>Heterobranchia</taxon>
        <taxon>Euthyneura</taxon>
        <taxon>Panpulmonata</taxon>
        <taxon>Sacoglossa</taxon>
        <taxon>Placobranchoidea</taxon>
        <taxon>Plakobranchidae</taxon>
        <taxon>Elysia</taxon>
    </lineage>
</organism>
<evidence type="ECO:0008006" key="10">
    <source>
        <dbReference type="Google" id="ProtNLM"/>
    </source>
</evidence>
<keyword evidence="9" id="KW-1185">Reference proteome</keyword>
<evidence type="ECO:0000256" key="5">
    <source>
        <dbReference type="ARBA" id="ARBA00023136"/>
    </source>
</evidence>
<comment type="subcellular location">
    <subcellularLocation>
        <location evidence="1">Membrane</location>
        <topology evidence="1">Multi-pass membrane protein</topology>
    </subcellularLocation>
</comment>
<dbReference type="OrthoDB" id="6162363at2759"/>
<keyword evidence="5 7" id="KW-0472">Membrane</keyword>
<dbReference type="PANTHER" id="PTHR12191">
    <property type="entry name" value="SOLUTE CARRIER FAMILY 39"/>
    <property type="match status" value="1"/>
</dbReference>
<proteinExistence type="inferred from homology"/>
<protein>
    <recommendedName>
        <fullName evidence="10">Zinc transporter ZIP4 N-terminal domain-containing protein</fullName>
    </recommendedName>
</protein>
<dbReference type="PANTHER" id="PTHR12191:SF37">
    <property type="entry name" value="ZINC TRANSPORTER FOI"/>
    <property type="match status" value="1"/>
</dbReference>
<keyword evidence="4 7" id="KW-1133">Transmembrane helix</keyword>
<dbReference type="EMBL" id="RQTK01000590">
    <property type="protein sequence ID" value="RUS77318.1"/>
    <property type="molecule type" value="Genomic_DNA"/>
</dbReference>
<evidence type="ECO:0000256" key="6">
    <source>
        <dbReference type="SAM" id="MobiDB-lite"/>
    </source>
</evidence>
<dbReference type="Proteomes" id="UP000271974">
    <property type="component" value="Unassembled WGS sequence"/>
</dbReference>
<evidence type="ECO:0000256" key="4">
    <source>
        <dbReference type="ARBA" id="ARBA00022989"/>
    </source>
</evidence>
<evidence type="ECO:0000313" key="8">
    <source>
        <dbReference type="EMBL" id="RUS77318.1"/>
    </source>
</evidence>
<keyword evidence="3 7" id="KW-0812">Transmembrane</keyword>
<reference evidence="8 9" key="1">
    <citation type="submission" date="2019-01" db="EMBL/GenBank/DDBJ databases">
        <title>A draft genome assembly of the solar-powered sea slug Elysia chlorotica.</title>
        <authorList>
            <person name="Cai H."/>
            <person name="Li Q."/>
            <person name="Fang X."/>
            <person name="Li J."/>
            <person name="Curtis N.E."/>
            <person name="Altenburger A."/>
            <person name="Shibata T."/>
            <person name="Feng M."/>
            <person name="Maeda T."/>
            <person name="Schwartz J.A."/>
            <person name="Shigenobu S."/>
            <person name="Lundholm N."/>
            <person name="Nishiyama T."/>
            <person name="Yang H."/>
            <person name="Hasebe M."/>
            <person name="Li S."/>
            <person name="Pierce S.K."/>
            <person name="Wang J."/>
        </authorList>
    </citation>
    <scope>NUCLEOTIDE SEQUENCE [LARGE SCALE GENOMIC DNA]</scope>
    <source>
        <strain evidence="8">EC2010</strain>
        <tissue evidence="8">Whole organism of an adult</tissue>
    </source>
</reference>
<dbReference type="GO" id="GO:0005886">
    <property type="term" value="C:plasma membrane"/>
    <property type="evidence" value="ECO:0007669"/>
    <property type="project" value="TreeGrafter"/>
</dbReference>
<dbReference type="Pfam" id="PF02535">
    <property type="entry name" value="Zip"/>
    <property type="match status" value="1"/>
</dbReference>
<evidence type="ECO:0000256" key="2">
    <source>
        <dbReference type="ARBA" id="ARBA00006939"/>
    </source>
</evidence>
<comment type="caution">
    <text evidence="8">The sequence shown here is derived from an EMBL/GenBank/DDBJ whole genome shotgun (WGS) entry which is preliminary data.</text>
</comment>
<sequence length="266" mass="29493">QCGTINEILAAFHLSSSHALTPREFSYLCPAIIYHLDHKLCRSDGHDHEHLWGFSCVAVLIISLVGLLGVAVIPIMQKVFYNHLLQFLVALAIGALSGDALLHLLPHAIMSKGHGHSHDEAHSEEDEEEQHRAAAFKGLMAFSGILFFFITERLLTIITVIKRNKKSEKHKKKKRCEKYCDIESNKKSVKAKLSHRQLSDDGCDKAIMVVHPNKEDDEESDAQGQYAECSPQGTSDPGMTVSGASALFSLLVSFYIPISIYCIKLA</sequence>
<dbReference type="InterPro" id="IPR003689">
    <property type="entry name" value="ZIP"/>
</dbReference>
<gene>
    <name evidence="8" type="ORF">EGW08_014915</name>
</gene>
<comment type="similarity">
    <text evidence="2">Belongs to the ZIP transporter (TC 2.A.5) family.</text>
</comment>
<dbReference type="GO" id="GO:0005385">
    <property type="term" value="F:zinc ion transmembrane transporter activity"/>
    <property type="evidence" value="ECO:0007669"/>
    <property type="project" value="TreeGrafter"/>
</dbReference>
<feature type="transmembrane region" description="Helical" evidence="7">
    <location>
        <begin position="139"/>
        <end position="161"/>
    </location>
</feature>
<feature type="transmembrane region" description="Helical" evidence="7">
    <location>
        <begin position="85"/>
        <end position="105"/>
    </location>
</feature>
<evidence type="ECO:0000256" key="3">
    <source>
        <dbReference type="ARBA" id="ARBA00022692"/>
    </source>
</evidence>
<name>A0A3S0ZEW3_ELYCH</name>
<dbReference type="GO" id="GO:0071578">
    <property type="term" value="P:zinc ion import across plasma membrane"/>
    <property type="evidence" value="ECO:0007669"/>
    <property type="project" value="TreeGrafter"/>
</dbReference>
<evidence type="ECO:0000313" key="9">
    <source>
        <dbReference type="Proteomes" id="UP000271974"/>
    </source>
</evidence>
<dbReference type="InterPro" id="IPR050799">
    <property type="entry name" value="ZIP_Transporter"/>
</dbReference>
<evidence type="ECO:0000256" key="1">
    <source>
        <dbReference type="ARBA" id="ARBA00004141"/>
    </source>
</evidence>
<dbReference type="GO" id="GO:0140410">
    <property type="term" value="F:monoatomic cation:bicarbonate symporter activity"/>
    <property type="evidence" value="ECO:0007669"/>
    <property type="project" value="TreeGrafter"/>
</dbReference>
<dbReference type="STRING" id="188477.A0A3S0ZEW3"/>
<dbReference type="GO" id="GO:0030003">
    <property type="term" value="P:intracellular monoatomic cation homeostasis"/>
    <property type="evidence" value="ECO:0007669"/>
    <property type="project" value="TreeGrafter"/>
</dbReference>
<feature type="region of interest" description="Disordered" evidence="6">
    <location>
        <begin position="215"/>
        <end position="235"/>
    </location>
</feature>
<feature type="non-terminal residue" evidence="8">
    <location>
        <position position="1"/>
    </location>
</feature>